<accession>A0AAW7IAI3</accession>
<evidence type="ECO:0000313" key="2">
    <source>
        <dbReference type="EMBL" id="MDM5142845.1"/>
    </source>
</evidence>
<reference evidence="2" key="1">
    <citation type="submission" date="2023-08" db="EMBL/GenBank/DDBJ databases">
        <title>WGS of Aeromonas isolates.</title>
        <authorList>
            <person name="Lee H."/>
        </authorList>
    </citation>
    <scope>NUCLEOTIDE SEQUENCE</scope>
    <source>
        <strain evidence="2">SL22</strain>
    </source>
</reference>
<dbReference type="RefSeq" id="WP_290023328.1">
    <property type="nucleotide sequence ID" value="NZ_JAOPLV010000023.1"/>
</dbReference>
<dbReference type="AlphaFoldDB" id="A0AAW7IAI3"/>
<keyword evidence="1" id="KW-0812">Transmembrane</keyword>
<sequence length="339" mass="37486">MLFKIWFFVTVASLVIYVPTYFISNDAIDAVQEATAEDLIPITGMQGRDNERFAAFLHSEGIDTSTTFVDALEENDLFSDVEVDYVDDARVKQIDSSGLLERSGLKFVAITAKLEGGMKFAFTLGVYPKHFLRDWTFIKNVMGMEISKDDTVVSLLNSPENETIIWVLLSSKKADQRQVVEAITNPLLVSLSSKKISSEKAQNEAISSMNEMVQEGNVNQSTAEAASEAAAQTYTALPFVGKRYFNFAGGSGTGQFVTIQRDGQTKIEGCSSTDALFDDIEPSCTEFYNGPFSKAIKVFDSIYRIEQDRIYDMEEDGSPAKECEAMSEDCSVELASVDE</sequence>
<gene>
    <name evidence="2" type="ORF">OB959_24165</name>
</gene>
<name>A0AAW7IAI3_9GAMM</name>
<evidence type="ECO:0000256" key="1">
    <source>
        <dbReference type="SAM" id="Phobius"/>
    </source>
</evidence>
<evidence type="ECO:0000313" key="3">
    <source>
        <dbReference type="Proteomes" id="UP001168216"/>
    </source>
</evidence>
<protein>
    <submittedName>
        <fullName evidence="2">Uncharacterized protein</fullName>
    </submittedName>
</protein>
<dbReference type="EMBL" id="JAOPLV010000023">
    <property type="protein sequence ID" value="MDM5142845.1"/>
    <property type="molecule type" value="Genomic_DNA"/>
</dbReference>
<keyword evidence="1" id="KW-1133">Transmembrane helix</keyword>
<feature type="transmembrane region" description="Helical" evidence="1">
    <location>
        <begin position="5"/>
        <end position="23"/>
    </location>
</feature>
<proteinExistence type="predicted"/>
<organism evidence="2 3">
    <name type="scientific">Aeromonas bestiarum</name>
    <dbReference type="NCBI Taxonomy" id="105751"/>
    <lineage>
        <taxon>Bacteria</taxon>
        <taxon>Pseudomonadati</taxon>
        <taxon>Pseudomonadota</taxon>
        <taxon>Gammaproteobacteria</taxon>
        <taxon>Aeromonadales</taxon>
        <taxon>Aeromonadaceae</taxon>
        <taxon>Aeromonas</taxon>
    </lineage>
</organism>
<dbReference type="Proteomes" id="UP001168216">
    <property type="component" value="Unassembled WGS sequence"/>
</dbReference>
<comment type="caution">
    <text evidence="2">The sequence shown here is derived from an EMBL/GenBank/DDBJ whole genome shotgun (WGS) entry which is preliminary data.</text>
</comment>
<keyword evidence="1" id="KW-0472">Membrane</keyword>